<feature type="signal peptide" evidence="5">
    <location>
        <begin position="1"/>
        <end position="21"/>
    </location>
</feature>
<comment type="similarity">
    <text evidence="2">Belongs to the bacterial solute-binding protein 5 family.</text>
</comment>
<keyword evidence="3" id="KW-0813">Transport</keyword>
<accession>A0A8F9TXL0</accession>
<feature type="chain" id="PRO_5034425814" evidence="5">
    <location>
        <begin position="22"/>
        <end position="536"/>
    </location>
</feature>
<dbReference type="SUPFAM" id="SSF53850">
    <property type="entry name" value="Periplasmic binding protein-like II"/>
    <property type="match status" value="1"/>
</dbReference>
<evidence type="ECO:0000256" key="3">
    <source>
        <dbReference type="ARBA" id="ARBA00022448"/>
    </source>
</evidence>
<dbReference type="CDD" id="cd08504">
    <property type="entry name" value="PBP2_OppA"/>
    <property type="match status" value="1"/>
</dbReference>
<dbReference type="InterPro" id="IPR000914">
    <property type="entry name" value="SBP_5_dom"/>
</dbReference>
<dbReference type="GO" id="GO:0030288">
    <property type="term" value="C:outer membrane-bounded periplasmic space"/>
    <property type="evidence" value="ECO:0007669"/>
    <property type="project" value="UniProtKB-ARBA"/>
</dbReference>
<name>A0A8F9TXL0_9BACT</name>
<evidence type="ECO:0000313" key="7">
    <source>
        <dbReference type="EMBL" id="QYM79397.1"/>
    </source>
</evidence>
<feature type="domain" description="Solute-binding protein family 5" evidence="6">
    <location>
        <begin position="77"/>
        <end position="456"/>
    </location>
</feature>
<evidence type="ECO:0000256" key="2">
    <source>
        <dbReference type="ARBA" id="ARBA00005695"/>
    </source>
</evidence>
<dbReference type="PANTHER" id="PTHR30290">
    <property type="entry name" value="PERIPLASMIC BINDING COMPONENT OF ABC TRANSPORTER"/>
    <property type="match status" value="1"/>
</dbReference>
<evidence type="ECO:0000313" key="8">
    <source>
        <dbReference type="Proteomes" id="UP000825051"/>
    </source>
</evidence>
<reference evidence="7" key="1">
    <citation type="submission" date="2021-08" db="EMBL/GenBank/DDBJ databases">
        <title>Genome of a novel bacterium of the phylum Verrucomicrobia, Oleiharenicola sp. KSB-15.</title>
        <authorList>
            <person name="Chung J.-H."/>
            <person name="Ahn J.-H."/>
            <person name="Yoon Y."/>
            <person name="Kim D.-Y."/>
            <person name="An S.-H."/>
            <person name="Park I."/>
            <person name="Yeon J."/>
        </authorList>
    </citation>
    <scope>NUCLEOTIDE SEQUENCE</scope>
    <source>
        <strain evidence="7">KSB-15</strain>
    </source>
</reference>
<dbReference type="GO" id="GO:1904680">
    <property type="term" value="F:peptide transmembrane transporter activity"/>
    <property type="evidence" value="ECO:0007669"/>
    <property type="project" value="TreeGrafter"/>
</dbReference>
<comment type="subcellular location">
    <subcellularLocation>
        <location evidence="1">Cell envelope</location>
    </subcellularLocation>
</comment>
<dbReference type="PIRSF" id="PIRSF002741">
    <property type="entry name" value="MppA"/>
    <property type="match status" value="1"/>
</dbReference>
<evidence type="ECO:0000256" key="4">
    <source>
        <dbReference type="ARBA" id="ARBA00022729"/>
    </source>
</evidence>
<dbReference type="KEGG" id="ole:K0B96_01905"/>
<dbReference type="AlphaFoldDB" id="A0A8F9TXL0"/>
<sequence>MRPFLALVALAAGFLAGCAKHVSSVTDADRTQTLLLGNAAEPQDLDPQIVAAFTDQNICVALFEGLTAFDERTSAARPAVAERWESTADGLTWTFHLRPTARWSDDTPLTADDFVQAWHRMLAPALASENAYLLYPLKNAEALNTGHLTDPAALGATALDAHTLRLTLEHPAPHLPILAAQPAWFPVPVRTLAKFGGAERRGTAWTQPGHLVGNGPFVLTAWQPNARLTVEKNPHYWDAAHVQLARIVFFPIENPAAEERAFRAGQLHVTAELPLSKVDAYRERDPAALRIDPLLETFFLRFNTARPPLDRAKVRQALAHAIDRDAIARSVLRGTRAPATHYTPPDCAGYTTRAELTSDANLARRLLSDAGFPGGRGFPILEVQARNDEIHTKVAEAIQAMWQRELGITVKIAPMEQKTWLQNMMSQNYTISTARWVADFPDPSTFLDAYVTGNGYNMTGWSDATYDRLIAEAGRDADPAHRYELYQTAEARLLDAAPIAPVFFGARTYLINPAVRGWEPATLGLHRYKNVSLAPQ</sequence>
<evidence type="ECO:0000256" key="1">
    <source>
        <dbReference type="ARBA" id="ARBA00004196"/>
    </source>
</evidence>
<dbReference type="FunFam" id="3.90.76.10:FF:000001">
    <property type="entry name" value="Oligopeptide ABC transporter substrate-binding protein"/>
    <property type="match status" value="1"/>
</dbReference>
<dbReference type="PANTHER" id="PTHR30290:SF10">
    <property type="entry name" value="PERIPLASMIC OLIGOPEPTIDE-BINDING PROTEIN-RELATED"/>
    <property type="match status" value="1"/>
</dbReference>
<keyword evidence="8" id="KW-1185">Reference proteome</keyword>
<proteinExistence type="inferred from homology"/>
<dbReference type="EMBL" id="CP080507">
    <property type="protein sequence ID" value="QYM79397.1"/>
    <property type="molecule type" value="Genomic_DNA"/>
</dbReference>
<dbReference type="PROSITE" id="PS51257">
    <property type="entry name" value="PROKAR_LIPOPROTEIN"/>
    <property type="match status" value="1"/>
</dbReference>
<dbReference type="InterPro" id="IPR039424">
    <property type="entry name" value="SBP_5"/>
</dbReference>
<dbReference type="InterPro" id="IPR030678">
    <property type="entry name" value="Peptide/Ni-bd"/>
</dbReference>
<gene>
    <name evidence="7" type="ORF">K0B96_01905</name>
</gene>
<dbReference type="Gene3D" id="3.90.76.10">
    <property type="entry name" value="Dipeptide-binding Protein, Domain 1"/>
    <property type="match status" value="1"/>
</dbReference>
<evidence type="ECO:0000256" key="5">
    <source>
        <dbReference type="SAM" id="SignalP"/>
    </source>
</evidence>
<dbReference type="Gene3D" id="3.40.190.10">
    <property type="entry name" value="Periplasmic binding protein-like II"/>
    <property type="match status" value="1"/>
</dbReference>
<dbReference type="Gene3D" id="3.10.105.10">
    <property type="entry name" value="Dipeptide-binding Protein, Domain 3"/>
    <property type="match status" value="1"/>
</dbReference>
<organism evidence="7 8">
    <name type="scientific">Horticoccus luteus</name>
    <dbReference type="NCBI Taxonomy" id="2862869"/>
    <lineage>
        <taxon>Bacteria</taxon>
        <taxon>Pseudomonadati</taxon>
        <taxon>Verrucomicrobiota</taxon>
        <taxon>Opitutia</taxon>
        <taxon>Opitutales</taxon>
        <taxon>Opitutaceae</taxon>
        <taxon>Horticoccus</taxon>
    </lineage>
</organism>
<dbReference type="Pfam" id="PF00496">
    <property type="entry name" value="SBP_bac_5"/>
    <property type="match status" value="1"/>
</dbReference>
<keyword evidence="4 5" id="KW-0732">Signal</keyword>
<protein>
    <submittedName>
        <fullName evidence="7">Peptide ABC transporter substrate-binding protein</fullName>
    </submittedName>
</protein>
<dbReference type="GO" id="GO:0043190">
    <property type="term" value="C:ATP-binding cassette (ABC) transporter complex"/>
    <property type="evidence" value="ECO:0007669"/>
    <property type="project" value="InterPro"/>
</dbReference>
<evidence type="ECO:0000259" key="6">
    <source>
        <dbReference type="Pfam" id="PF00496"/>
    </source>
</evidence>
<dbReference type="Proteomes" id="UP000825051">
    <property type="component" value="Chromosome"/>
</dbReference>
<dbReference type="GO" id="GO:0015833">
    <property type="term" value="P:peptide transport"/>
    <property type="evidence" value="ECO:0007669"/>
    <property type="project" value="TreeGrafter"/>
</dbReference>
<dbReference type="RefSeq" id="WP_220163208.1">
    <property type="nucleotide sequence ID" value="NZ_CP080507.1"/>
</dbReference>